<keyword evidence="3" id="KW-1185">Reference proteome</keyword>
<organism evidence="2 3">
    <name type="scientific">Phyllobacterium pellucidum</name>
    <dbReference type="NCBI Taxonomy" id="2740464"/>
    <lineage>
        <taxon>Bacteria</taxon>
        <taxon>Pseudomonadati</taxon>
        <taxon>Pseudomonadota</taxon>
        <taxon>Alphaproteobacteria</taxon>
        <taxon>Hyphomicrobiales</taxon>
        <taxon>Phyllobacteriaceae</taxon>
        <taxon>Phyllobacterium</taxon>
    </lineage>
</organism>
<evidence type="ECO:0000313" key="2">
    <source>
        <dbReference type="EMBL" id="NTS31437.1"/>
    </source>
</evidence>
<evidence type="ECO:0000259" key="1">
    <source>
        <dbReference type="Pfam" id="PF01882"/>
    </source>
</evidence>
<accession>A0A849VTI2</accession>
<feature type="domain" description="DUF58" evidence="1">
    <location>
        <begin position="61"/>
        <end position="272"/>
    </location>
</feature>
<dbReference type="Pfam" id="PF01882">
    <property type="entry name" value="DUF58"/>
    <property type="match status" value="1"/>
</dbReference>
<sequence>MAPASSSTQEISDGVYVSVEQLAALESTARDLTFIQRNAVQQPLTGRHSSRMRGRGLTFEELREYLPGDDIRTIDWRVTARTNKPFVRIYGEEKERPALIVVDQRTNMFFGSRRVMKSVTAAEAAMLCAWRILGSGDRVGGQVFNDSGTTQLRPHRSRESVIALGDGIAAMNQALNARTPGERATGQLDTVLRTVENVAHHDHLVIIVSDFDGHSAETRDLLLRLSVRNDVLAILVYDPFLLELPTKGEIVIRGGSMQAELTFQQAKARNAIGDFARSRGRELLAWQQELGLPMLPVSTALETAPQLRRLLAQTAWRQRRR</sequence>
<name>A0A849VTI2_9HYPH</name>
<dbReference type="Proteomes" id="UP000550508">
    <property type="component" value="Unassembled WGS sequence"/>
</dbReference>
<proteinExistence type="predicted"/>
<comment type="caution">
    <text evidence="2">The sequence shown here is derived from an EMBL/GenBank/DDBJ whole genome shotgun (WGS) entry which is preliminary data.</text>
</comment>
<evidence type="ECO:0000313" key="3">
    <source>
        <dbReference type="Proteomes" id="UP000550508"/>
    </source>
</evidence>
<dbReference type="EMBL" id="JABUMX010000002">
    <property type="protein sequence ID" value="NTS31437.1"/>
    <property type="molecule type" value="Genomic_DNA"/>
</dbReference>
<gene>
    <name evidence="2" type="ORF">HQ945_09255</name>
</gene>
<reference evidence="2 3" key="1">
    <citation type="submission" date="2020-05" db="EMBL/GenBank/DDBJ databases">
        <authorList>
            <person name="Kim M.K."/>
        </authorList>
    </citation>
    <scope>NUCLEOTIDE SEQUENCE [LARGE SCALE GENOMIC DNA]</scope>
    <source>
        <strain evidence="2 3">BT25</strain>
    </source>
</reference>
<dbReference type="InterPro" id="IPR002881">
    <property type="entry name" value="DUF58"/>
</dbReference>
<dbReference type="PANTHER" id="PTHR33608:SF12">
    <property type="entry name" value="DUF58 DOMAIN-CONTAINING PROTEIN"/>
    <property type="match status" value="1"/>
</dbReference>
<dbReference type="RefSeq" id="WP_174208030.1">
    <property type="nucleotide sequence ID" value="NZ_JABUMX010000002.1"/>
</dbReference>
<protein>
    <submittedName>
        <fullName evidence="2">DUF58 domain-containing protein</fullName>
    </submittedName>
</protein>
<dbReference type="PANTHER" id="PTHR33608">
    <property type="entry name" value="BLL2464 PROTEIN"/>
    <property type="match status" value="1"/>
</dbReference>
<dbReference type="AlphaFoldDB" id="A0A849VTI2"/>